<dbReference type="SMART" id="SM00860">
    <property type="entry name" value="SMI1_KNR4"/>
    <property type="match status" value="1"/>
</dbReference>
<gene>
    <name evidence="3" type="ORF">EC604_10550</name>
</gene>
<feature type="domain" description="Knr4/Smi1-like" evidence="2">
    <location>
        <begin position="43"/>
        <end position="190"/>
    </location>
</feature>
<dbReference type="Gene3D" id="3.40.1580.10">
    <property type="entry name" value="SMI1/KNR4-like"/>
    <property type="match status" value="1"/>
</dbReference>
<dbReference type="SUPFAM" id="SSF160631">
    <property type="entry name" value="SMI1/KNR4-like"/>
    <property type="match status" value="1"/>
</dbReference>
<sequence length="203" mass="24256">MMSEPKSEQRIDELMEELLELLEEKVQDEENQELLEAYRDREGASDKELDAFEQHYGIRLPEDFRTFYKRKNGSGYAFHILFPGDAAQNEDMVFYMLSLEQMQREHDGSVEIRMEDYFSEEEMRELDPRIKPYLHQKSWITFGKLGGGSLYLMMDFDPTEQGTYGQMIMFKHDPDFVYYVAETFTELLEQSNRNLREIDVIEY</sequence>
<evidence type="ECO:0000259" key="2">
    <source>
        <dbReference type="SMART" id="SM00860"/>
    </source>
</evidence>
<name>A0A5M9WRU0_PAEAM</name>
<accession>A0A5M9WRU0</accession>
<dbReference type="AlphaFoldDB" id="A0A5M9WRU0"/>
<dbReference type="PANTHER" id="PTHR47432">
    <property type="entry name" value="CELL WALL ASSEMBLY REGULATOR SMI1"/>
    <property type="match status" value="1"/>
</dbReference>
<protein>
    <submittedName>
        <fullName evidence="3">SMI1/KNR4 family protein</fullName>
    </submittedName>
</protein>
<evidence type="ECO:0000256" key="1">
    <source>
        <dbReference type="SAM" id="Coils"/>
    </source>
</evidence>
<dbReference type="InterPro" id="IPR018958">
    <property type="entry name" value="Knr4/Smi1-like_dom"/>
</dbReference>
<dbReference type="InterPro" id="IPR037883">
    <property type="entry name" value="Knr4/Smi1-like_sf"/>
</dbReference>
<evidence type="ECO:0000313" key="3">
    <source>
        <dbReference type="EMBL" id="KAA8784291.1"/>
    </source>
</evidence>
<dbReference type="InterPro" id="IPR051873">
    <property type="entry name" value="KNR4/SMI1_regulator"/>
</dbReference>
<dbReference type="OrthoDB" id="6933666at2"/>
<organism evidence="3 4">
    <name type="scientific">Paenibacillus amylolyticus</name>
    <dbReference type="NCBI Taxonomy" id="1451"/>
    <lineage>
        <taxon>Bacteria</taxon>
        <taxon>Bacillati</taxon>
        <taxon>Bacillota</taxon>
        <taxon>Bacilli</taxon>
        <taxon>Bacillales</taxon>
        <taxon>Paenibacillaceae</taxon>
        <taxon>Paenibacillus</taxon>
    </lineage>
</organism>
<reference evidence="3 4" key="1">
    <citation type="journal article" date="2019" name="J. Ind. Microbiol. Biotechnol.">
        <title>Paenibacillus amylolyticus 27C64 has a diverse set of carbohydrate-active enzymes and complete pectin deconstruction system.</title>
        <authorList>
            <person name="Keggi C."/>
            <person name="Doran-Peterson J."/>
        </authorList>
    </citation>
    <scope>NUCLEOTIDE SEQUENCE [LARGE SCALE GENOMIC DNA]</scope>
    <source>
        <strain evidence="3 4">27C64</strain>
    </source>
</reference>
<evidence type="ECO:0000313" key="4">
    <source>
        <dbReference type="Proteomes" id="UP000323664"/>
    </source>
</evidence>
<feature type="coiled-coil region" evidence="1">
    <location>
        <begin position="4"/>
        <end position="32"/>
    </location>
</feature>
<dbReference type="Proteomes" id="UP000323664">
    <property type="component" value="Unassembled WGS sequence"/>
</dbReference>
<dbReference type="EMBL" id="RIAS01000004">
    <property type="protein sequence ID" value="KAA8784291.1"/>
    <property type="molecule type" value="Genomic_DNA"/>
</dbReference>
<proteinExistence type="predicted"/>
<comment type="caution">
    <text evidence="3">The sequence shown here is derived from an EMBL/GenBank/DDBJ whole genome shotgun (WGS) entry which is preliminary data.</text>
</comment>
<dbReference type="PANTHER" id="PTHR47432:SF1">
    <property type="entry name" value="CELL WALL ASSEMBLY REGULATOR SMI1"/>
    <property type="match status" value="1"/>
</dbReference>
<dbReference type="Pfam" id="PF09346">
    <property type="entry name" value="SMI1_KNR4"/>
    <property type="match status" value="1"/>
</dbReference>
<keyword evidence="1" id="KW-0175">Coiled coil</keyword>